<feature type="domain" description="Pacifastin" evidence="9">
    <location>
        <begin position="44"/>
        <end position="79"/>
    </location>
</feature>
<feature type="chain" id="PRO_5044555422" evidence="8">
    <location>
        <begin position="26"/>
        <end position="86"/>
    </location>
</feature>
<evidence type="ECO:0000313" key="11">
    <source>
        <dbReference type="EnsemblMetazoa" id="LLOJ006898-PA"/>
    </source>
</evidence>
<dbReference type="EMBL" id="GITU01004579">
    <property type="protein sequence ID" value="MBC1173282.1"/>
    <property type="molecule type" value="Transcribed_RNA"/>
</dbReference>
<dbReference type="GO" id="GO:0004867">
    <property type="term" value="F:serine-type endopeptidase inhibitor activity"/>
    <property type="evidence" value="ECO:0007669"/>
    <property type="project" value="UniProtKB-UniRule"/>
</dbReference>
<dbReference type="VEuPathDB" id="VectorBase:LLOJ006898"/>
<evidence type="ECO:0000313" key="12">
    <source>
        <dbReference type="Proteomes" id="UP000092461"/>
    </source>
</evidence>
<keyword evidence="4 7" id="KW-0722">Serine protease inhibitor</keyword>
<dbReference type="SUPFAM" id="SSF57283">
    <property type="entry name" value="PMP inhibitors"/>
    <property type="match status" value="1"/>
</dbReference>
<dbReference type="PROSITE" id="PS51446">
    <property type="entry name" value="PACIFASTIN"/>
    <property type="match status" value="1"/>
</dbReference>
<evidence type="ECO:0000256" key="5">
    <source>
        <dbReference type="ARBA" id="ARBA00023157"/>
    </source>
</evidence>
<dbReference type="AlphaFoldDB" id="A0A1B0CPU9"/>
<keyword evidence="3 7" id="KW-0646">Protease inhibitor</keyword>
<proteinExistence type="inferred from homology"/>
<evidence type="ECO:0000256" key="4">
    <source>
        <dbReference type="ARBA" id="ARBA00022900"/>
    </source>
</evidence>
<dbReference type="Pfam" id="PF05375">
    <property type="entry name" value="Pacifastin_I"/>
    <property type="match status" value="1"/>
</dbReference>
<name>A0A1B0CPU9_LUTLO</name>
<reference evidence="12" key="1">
    <citation type="submission" date="2012-05" db="EMBL/GenBank/DDBJ databases">
        <title>Whole Genome Assembly of Lutzomyia longipalpis.</title>
        <authorList>
            <person name="Richards S."/>
            <person name="Qu C."/>
            <person name="Dillon R."/>
            <person name="Worley K."/>
            <person name="Scherer S."/>
            <person name="Batterton M."/>
            <person name="Taylor A."/>
            <person name="Hawes A."/>
            <person name="Hernandez B."/>
            <person name="Kovar C."/>
            <person name="Mandapat C."/>
            <person name="Pham C."/>
            <person name="Qu C."/>
            <person name="Jing C."/>
            <person name="Bess C."/>
            <person name="Bandaranaike D."/>
            <person name="Ngo D."/>
            <person name="Ongeri F."/>
            <person name="Arias F."/>
            <person name="Lara F."/>
            <person name="Weissenberger G."/>
            <person name="Kamau G."/>
            <person name="Han H."/>
            <person name="Shen H."/>
            <person name="Dinh H."/>
            <person name="Khalil I."/>
            <person name="Jones J."/>
            <person name="Shafer J."/>
            <person name="Jayaseelan J."/>
            <person name="Quiroz J."/>
            <person name="Blankenburg K."/>
            <person name="Nguyen L."/>
            <person name="Jackson L."/>
            <person name="Francisco L."/>
            <person name="Tang L.-Y."/>
            <person name="Pu L.-L."/>
            <person name="Perales L."/>
            <person name="Lorensuhewa L."/>
            <person name="Munidasa M."/>
            <person name="Coyle M."/>
            <person name="Taylor M."/>
            <person name="Puazo M."/>
            <person name="Firestine M."/>
            <person name="Scheel M."/>
            <person name="Javaid M."/>
            <person name="Wang M."/>
            <person name="Li M."/>
            <person name="Tabassum N."/>
            <person name="Saada N."/>
            <person name="Osuji N."/>
            <person name="Aqrawi P."/>
            <person name="Fu Q."/>
            <person name="Thornton R."/>
            <person name="Raj R."/>
            <person name="Goodspeed R."/>
            <person name="Mata R."/>
            <person name="Najjar R."/>
            <person name="Gubbala S."/>
            <person name="Lee S."/>
            <person name="Denson S."/>
            <person name="Patil S."/>
            <person name="Macmil S."/>
            <person name="Qi S."/>
            <person name="Matskevitch T."/>
            <person name="Palculict T."/>
            <person name="Mathew T."/>
            <person name="Vee V."/>
            <person name="Velamala V."/>
            <person name="Korchina V."/>
            <person name="Cai W."/>
            <person name="Liu W."/>
            <person name="Dai W."/>
            <person name="Zou X."/>
            <person name="Zhu Y."/>
            <person name="Zhang Y."/>
            <person name="Wu Y.-Q."/>
            <person name="Xin Y."/>
            <person name="Nazarath L."/>
            <person name="Kovar C."/>
            <person name="Han Y."/>
            <person name="Muzny D."/>
            <person name="Gibbs R."/>
        </authorList>
    </citation>
    <scope>NUCLEOTIDE SEQUENCE [LARGE SCALE GENOMIC DNA]</scope>
    <source>
        <strain evidence="12">Jacobina</strain>
    </source>
</reference>
<keyword evidence="2" id="KW-0964">Secreted</keyword>
<evidence type="ECO:0000256" key="6">
    <source>
        <dbReference type="ARBA" id="ARBA00029459"/>
    </source>
</evidence>
<accession>A0A1B0CPU9</accession>
<feature type="signal peptide" evidence="8">
    <location>
        <begin position="1"/>
        <end position="25"/>
    </location>
</feature>
<dbReference type="InterPro" id="IPR008037">
    <property type="entry name" value="Pacifastin_dom"/>
</dbReference>
<evidence type="ECO:0000259" key="9">
    <source>
        <dbReference type="PROSITE" id="PS51446"/>
    </source>
</evidence>
<keyword evidence="12" id="KW-1185">Reference proteome</keyword>
<evidence type="ECO:0000313" key="10">
    <source>
        <dbReference type="EMBL" id="MBC1173282.1"/>
    </source>
</evidence>
<evidence type="ECO:0000256" key="1">
    <source>
        <dbReference type="ARBA" id="ARBA00004613"/>
    </source>
</evidence>
<keyword evidence="5 7" id="KW-1015">Disulfide bond</keyword>
<dbReference type="EnsemblMetazoa" id="LLOJ006898-RA">
    <property type="protein sequence ID" value="LLOJ006898-PA"/>
    <property type="gene ID" value="LLOJ006898"/>
</dbReference>
<dbReference type="Proteomes" id="UP000092461">
    <property type="component" value="Unassembled WGS sequence"/>
</dbReference>
<dbReference type="InterPro" id="IPR036201">
    <property type="entry name" value="Pacifastin_dom_sf"/>
</dbReference>
<organism evidence="11 12">
    <name type="scientific">Lutzomyia longipalpis</name>
    <name type="common">Sand fly</name>
    <dbReference type="NCBI Taxonomy" id="7200"/>
    <lineage>
        <taxon>Eukaryota</taxon>
        <taxon>Metazoa</taxon>
        <taxon>Ecdysozoa</taxon>
        <taxon>Arthropoda</taxon>
        <taxon>Hexapoda</taxon>
        <taxon>Insecta</taxon>
        <taxon>Pterygota</taxon>
        <taxon>Neoptera</taxon>
        <taxon>Endopterygota</taxon>
        <taxon>Diptera</taxon>
        <taxon>Nematocera</taxon>
        <taxon>Psychodoidea</taxon>
        <taxon>Psychodidae</taxon>
        <taxon>Lutzomyia</taxon>
        <taxon>Lutzomyia</taxon>
    </lineage>
</organism>
<evidence type="ECO:0000256" key="3">
    <source>
        <dbReference type="ARBA" id="ARBA00022690"/>
    </source>
</evidence>
<comment type="caution">
    <text evidence="7">Lacks conserved residue(s) required for the propagation of feature annotation.</text>
</comment>
<reference evidence="11" key="3">
    <citation type="submission" date="2020-05" db="UniProtKB">
        <authorList>
            <consortium name="EnsemblMetazoa"/>
        </authorList>
    </citation>
    <scope>IDENTIFICATION</scope>
    <source>
        <strain evidence="11">Jacobina</strain>
    </source>
</reference>
<dbReference type="GO" id="GO:0005576">
    <property type="term" value="C:extracellular region"/>
    <property type="evidence" value="ECO:0007669"/>
    <property type="project" value="UniProtKB-SubCell"/>
</dbReference>
<reference evidence="10" key="2">
    <citation type="journal article" date="2020" name="BMC">
        <title>Leishmania infection induces a limited differential gene expression in the sand fly midgut.</title>
        <authorList>
            <person name="Coutinho-Abreu I.V."/>
            <person name="Serafim T.D."/>
            <person name="Meneses C."/>
            <person name="Kamhawi S."/>
            <person name="Oliveira F."/>
            <person name="Valenzuela J.G."/>
        </authorList>
    </citation>
    <scope>NUCLEOTIDE SEQUENCE</scope>
    <source>
        <strain evidence="10">Jacobina</strain>
        <tissue evidence="10">Midgut</tissue>
    </source>
</reference>
<comment type="subcellular location">
    <subcellularLocation>
        <location evidence="1">Secreted</location>
    </subcellularLocation>
</comment>
<comment type="similarity">
    <text evidence="6 7">Belongs to the protease inhibitor I19 family.</text>
</comment>
<sequence length="86" mass="9566">MAGCGKIFLVIFVIVFLGVVNHGNSVPLRQGHHFTQRSLAPGAKRYCIPDSTFLDECNWCKCNDRGDNFVCTTERCGNILKPKSYG</sequence>
<evidence type="ECO:0000256" key="8">
    <source>
        <dbReference type="SAM" id="SignalP"/>
    </source>
</evidence>
<evidence type="ECO:0000256" key="7">
    <source>
        <dbReference type="PROSITE-ProRule" id="PRU00776"/>
    </source>
</evidence>
<dbReference type="EMBL" id="AJWK01022653">
    <property type="status" value="NOT_ANNOTATED_CDS"/>
    <property type="molecule type" value="Genomic_DNA"/>
</dbReference>
<evidence type="ECO:0000256" key="2">
    <source>
        <dbReference type="ARBA" id="ARBA00022525"/>
    </source>
</evidence>
<protein>
    <submittedName>
        <fullName evidence="10">Putative secreted protein</fullName>
    </submittedName>
</protein>
<feature type="disulfide bond" evidence="7">
    <location>
        <begin position="47"/>
        <end position="62"/>
    </location>
</feature>
<keyword evidence="8" id="KW-0732">Signal</keyword>